<name>A0ABR0KFM8_9EURO</name>
<comment type="caution">
    <text evidence="3">The sequence shown here is derived from an EMBL/GenBank/DDBJ whole genome shotgun (WGS) entry which is preliminary data.</text>
</comment>
<dbReference type="PANTHER" id="PTHR28072">
    <property type="entry name" value="CRUCIFORM CUTTING ENDONUCLEASE 1, MITOCHONDRIAL-RELATED"/>
    <property type="match status" value="1"/>
</dbReference>
<dbReference type="InterPro" id="IPR015242">
    <property type="entry name" value="Ydc2_cat"/>
</dbReference>
<dbReference type="Gene3D" id="3.30.420.10">
    <property type="entry name" value="Ribonuclease H-like superfamily/Ribonuclease H"/>
    <property type="match status" value="1"/>
</dbReference>
<evidence type="ECO:0000313" key="4">
    <source>
        <dbReference type="Proteomes" id="UP001345013"/>
    </source>
</evidence>
<reference evidence="3 4" key="1">
    <citation type="submission" date="2023-08" db="EMBL/GenBank/DDBJ databases">
        <title>Black Yeasts Isolated from many extreme environments.</title>
        <authorList>
            <person name="Coleine C."/>
            <person name="Stajich J.E."/>
            <person name="Selbmann L."/>
        </authorList>
    </citation>
    <scope>NUCLEOTIDE SEQUENCE [LARGE SCALE GENOMIC DNA]</scope>
    <source>
        <strain evidence="3 4">CCFEE 5885</strain>
    </source>
</reference>
<dbReference type="EMBL" id="JAVRRG010000031">
    <property type="protein sequence ID" value="KAK5094915.1"/>
    <property type="molecule type" value="Genomic_DNA"/>
</dbReference>
<organism evidence="3 4">
    <name type="scientific">Lithohypha guttulata</name>
    <dbReference type="NCBI Taxonomy" id="1690604"/>
    <lineage>
        <taxon>Eukaryota</taxon>
        <taxon>Fungi</taxon>
        <taxon>Dikarya</taxon>
        <taxon>Ascomycota</taxon>
        <taxon>Pezizomycotina</taxon>
        <taxon>Eurotiomycetes</taxon>
        <taxon>Chaetothyriomycetidae</taxon>
        <taxon>Chaetothyriales</taxon>
        <taxon>Trichomeriaceae</taxon>
        <taxon>Lithohypha</taxon>
    </lineage>
</organism>
<accession>A0ABR0KFM8</accession>
<keyword evidence="4" id="KW-1185">Reference proteome</keyword>
<feature type="signal peptide" evidence="1">
    <location>
        <begin position="1"/>
        <end position="21"/>
    </location>
</feature>
<gene>
    <name evidence="3" type="ORF">LTR24_003363</name>
</gene>
<dbReference type="Pfam" id="PF09159">
    <property type="entry name" value="Ydc2-catalyt"/>
    <property type="match status" value="1"/>
</dbReference>
<sequence>MGIRNLAFAFLTSRITKGVAAQIAFDKPALDQWKRVSLMGLDSLTSGTEINSLHQAVRESDCSRPGAAMTAESFEPSQMAVHAYTFAKYCASLRPTHILIERQRFRSAGHSAVQEWSLRVGMLEAMLYATIRTLTAERLLTDTTVEPMLPMRVNKYWFRDQDIPATGKQAKLAKIAIVSDMLQALDAKSAPFSVGSDVVEVVYSFDGKLPRGSAANKATKSLNKLDDMSDALLQGLAWLDWQQNRLKLINEGPVSLGIGG</sequence>
<dbReference type="SUPFAM" id="SSF53098">
    <property type="entry name" value="Ribonuclease H-like"/>
    <property type="match status" value="1"/>
</dbReference>
<keyword evidence="1" id="KW-0732">Signal</keyword>
<dbReference type="Proteomes" id="UP001345013">
    <property type="component" value="Unassembled WGS sequence"/>
</dbReference>
<evidence type="ECO:0000313" key="3">
    <source>
        <dbReference type="EMBL" id="KAK5094915.1"/>
    </source>
</evidence>
<proteinExistence type="predicted"/>
<protein>
    <recommendedName>
        <fullName evidence="2">Mitochondrial resolvase Ydc2 catalytic domain-containing protein</fullName>
    </recommendedName>
</protein>
<dbReference type="InterPro" id="IPR036397">
    <property type="entry name" value="RNaseH_sf"/>
</dbReference>
<evidence type="ECO:0000256" key="1">
    <source>
        <dbReference type="SAM" id="SignalP"/>
    </source>
</evidence>
<dbReference type="InterPro" id="IPR012337">
    <property type="entry name" value="RNaseH-like_sf"/>
</dbReference>
<dbReference type="PANTHER" id="PTHR28072:SF1">
    <property type="entry name" value="CRUCIFORM CUTTING ENDONUCLEASE 1, MITOCHONDRIAL-RELATED"/>
    <property type="match status" value="1"/>
</dbReference>
<feature type="domain" description="Mitochondrial resolvase Ydc2 catalytic" evidence="2">
    <location>
        <begin position="1"/>
        <end position="248"/>
    </location>
</feature>
<feature type="chain" id="PRO_5045908069" description="Mitochondrial resolvase Ydc2 catalytic domain-containing protein" evidence="1">
    <location>
        <begin position="22"/>
        <end position="260"/>
    </location>
</feature>
<dbReference type="InterPro" id="IPR039197">
    <property type="entry name" value="Mrs1/Cce1"/>
</dbReference>
<evidence type="ECO:0000259" key="2">
    <source>
        <dbReference type="Pfam" id="PF09159"/>
    </source>
</evidence>